<keyword evidence="2" id="KW-1185">Reference proteome</keyword>
<dbReference type="EMBL" id="FQYP01000003">
    <property type="protein sequence ID" value="SHI76646.1"/>
    <property type="molecule type" value="Genomic_DNA"/>
</dbReference>
<protein>
    <recommendedName>
        <fullName evidence="3">DUF2946 domain-containing protein</fullName>
    </recommendedName>
</protein>
<evidence type="ECO:0000313" key="2">
    <source>
        <dbReference type="Proteomes" id="UP000184432"/>
    </source>
</evidence>
<organism evidence="1 2">
    <name type="scientific">Aquimarina spongiae</name>
    <dbReference type="NCBI Taxonomy" id="570521"/>
    <lineage>
        <taxon>Bacteria</taxon>
        <taxon>Pseudomonadati</taxon>
        <taxon>Bacteroidota</taxon>
        <taxon>Flavobacteriia</taxon>
        <taxon>Flavobacteriales</taxon>
        <taxon>Flavobacteriaceae</taxon>
        <taxon>Aquimarina</taxon>
    </lineage>
</organism>
<dbReference type="Proteomes" id="UP000184432">
    <property type="component" value="Unassembled WGS sequence"/>
</dbReference>
<name>A0A1M6DTS0_9FLAO</name>
<evidence type="ECO:0008006" key="3">
    <source>
        <dbReference type="Google" id="ProtNLM"/>
    </source>
</evidence>
<accession>A0A1M6DTS0</accession>
<gene>
    <name evidence="1" type="ORF">SAMN04488508_10314</name>
</gene>
<sequence>MFRRGLTHIAMIWFAVAFLVPRIANLHALSHLSEDEDTPISCELCDFVMQSDQFDLINTNSSYSEVELHSVPSTLVVLQHYHTPKEKIASPNYIYNKPPPLL</sequence>
<proteinExistence type="predicted"/>
<evidence type="ECO:0000313" key="1">
    <source>
        <dbReference type="EMBL" id="SHI76646.1"/>
    </source>
</evidence>
<reference evidence="2" key="1">
    <citation type="submission" date="2016-11" db="EMBL/GenBank/DDBJ databases">
        <authorList>
            <person name="Varghese N."/>
            <person name="Submissions S."/>
        </authorList>
    </citation>
    <scope>NUCLEOTIDE SEQUENCE [LARGE SCALE GENOMIC DNA]</scope>
    <source>
        <strain evidence="2">DSM 22623</strain>
    </source>
</reference>
<dbReference type="AlphaFoldDB" id="A0A1M6DTS0"/>
<dbReference type="STRING" id="570521.SAMN04488508_10314"/>